<name>A0A2P8EE57_9BACT</name>
<gene>
    <name evidence="2" type="ORF">CLV48_101666</name>
</gene>
<feature type="transmembrane region" description="Helical" evidence="1">
    <location>
        <begin position="95"/>
        <end position="116"/>
    </location>
</feature>
<evidence type="ECO:0000256" key="1">
    <source>
        <dbReference type="SAM" id="Phobius"/>
    </source>
</evidence>
<comment type="caution">
    <text evidence="2">The sequence shown here is derived from an EMBL/GenBank/DDBJ whole genome shotgun (WGS) entry which is preliminary data.</text>
</comment>
<dbReference type="Proteomes" id="UP000240708">
    <property type="component" value="Unassembled WGS sequence"/>
</dbReference>
<accession>A0A2P8EE57</accession>
<feature type="transmembrane region" description="Helical" evidence="1">
    <location>
        <begin position="57"/>
        <end position="75"/>
    </location>
</feature>
<sequence>MSAMMIFTGIGHFLFTKGMVLMLPTFVPLKTEIIYFTGIIEFIAAIGLFIPAVRKYVGWLLIVFFILVLPANVHAAVNHIDIQKSTFDGKGLDYLWLRIPIQILYIFWVYLTAVNIR</sequence>
<dbReference type="EMBL" id="PYGF01000001">
    <property type="protein sequence ID" value="PSL07728.1"/>
    <property type="molecule type" value="Genomic_DNA"/>
</dbReference>
<keyword evidence="3" id="KW-1185">Reference proteome</keyword>
<protein>
    <submittedName>
        <fullName evidence="2">Putative membrane protein</fullName>
    </submittedName>
</protein>
<feature type="transmembrane region" description="Helical" evidence="1">
    <location>
        <begin position="33"/>
        <end position="50"/>
    </location>
</feature>
<dbReference type="PANTHER" id="PTHR36974">
    <property type="entry name" value="MEMBRANE PROTEIN-RELATED"/>
    <property type="match status" value="1"/>
</dbReference>
<reference evidence="2 3" key="1">
    <citation type="submission" date="2018-03" db="EMBL/GenBank/DDBJ databases">
        <title>Genomic Encyclopedia of Archaeal and Bacterial Type Strains, Phase II (KMG-II): from individual species to whole genera.</title>
        <authorList>
            <person name="Goeker M."/>
        </authorList>
    </citation>
    <scope>NUCLEOTIDE SEQUENCE [LARGE SCALE GENOMIC DNA]</scope>
    <source>
        <strain evidence="2 3">DSM 28057</strain>
    </source>
</reference>
<keyword evidence="1" id="KW-0472">Membrane</keyword>
<keyword evidence="1" id="KW-0812">Transmembrane</keyword>
<organism evidence="2 3">
    <name type="scientific">Cecembia rubra</name>
    <dbReference type="NCBI Taxonomy" id="1485585"/>
    <lineage>
        <taxon>Bacteria</taxon>
        <taxon>Pseudomonadati</taxon>
        <taxon>Bacteroidota</taxon>
        <taxon>Cytophagia</taxon>
        <taxon>Cytophagales</taxon>
        <taxon>Cyclobacteriaceae</taxon>
        <taxon>Cecembia</taxon>
    </lineage>
</organism>
<dbReference type="PANTHER" id="PTHR36974:SF1">
    <property type="entry name" value="DOXX FAMILY MEMBRANE PROTEIN"/>
    <property type="match status" value="1"/>
</dbReference>
<evidence type="ECO:0000313" key="2">
    <source>
        <dbReference type="EMBL" id="PSL07728.1"/>
    </source>
</evidence>
<keyword evidence="1" id="KW-1133">Transmembrane helix</keyword>
<dbReference type="AlphaFoldDB" id="A0A2P8EE57"/>
<evidence type="ECO:0000313" key="3">
    <source>
        <dbReference type="Proteomes" id="UP000240708"/>
    </source>
</evidence>
<feature type="transmembrane region" description="Helical" evidence="1">
    <location>
        <begin position="7"/>
        <end position="27"/>
    </location>
</feature>
<proteinExistence type="predicted"/>